<sequence>MSYSTPTAIIVALGAFLLYRFLLYPLVVSPLRHIPAANFISRFSPFWILYHRRNGRQAVSPITHAHTKNGTVILVSPTEVSVSSLEGVKKVYVEKGGFGKPKWWAELFLTYGDEFRNMSSMIGGIGDKHHRTRKADIGNVYSKTYLLGSAEVKMVAERIVQTRLFPALEEAVREREGILEVYDFNGAMNADLGSGLIFGEDGGTHFMKDISSRDGYFTNHATWLKDRPGAQEAKHWMEKFGLERSAAAERQVLDDEEKRGRGEERGKLYPVVYAQLRSRGLKGKQLASETLDHFLAGAEGPRTTVTYVQWMLSKRLDIQARLRKELSAVSFQPSSNTSLSNSIPEFKTLDALPLLDAIITETLRIYPPTPGPMFRITPPGGTTIDGYFIPGNVQISTWVSVLHHNPDVFPRADEWEPDRWMSKSEKDDTRVNEMRRWMFPFGGGSRMCVGKEFALLTMKLTLAAMYSRYETSIVEDDGMEQEDLFLAGPVGEKLVLKFQPLK</sequence>
<gene>
    <name evidence="1" type="ORF">BDR25DRAFT_378405</name>
</gene>
<proteinExistence type="predicted"/>
<evidence type="ECO:0000313" key="1">
    <source>
        <dbReference type="EMBL" id="KAF2465740.1"/>
    </source>
</evidence>
<dbReference type="EMBL" id="MU003528">
    <property type="protein sequence ID" value="KAF2465740.1"/>
    <property type="molecule type" value="Genomic_DNA"/>
</dbReference>
<name>A0ACB6QHX6_9PLEO</name>
<keyword evidence="2" id="KW-1185">Reference proteome</keyword>
<evidence type="ECO:0000313" key="2">
    <source>
        <dbReference type="Proteomes" id="UP000799755"/>
    </source>
</evidence>
<dbReference type="Proteomes" id="UP000799755">
    <property type="component" value="Unassembled WGS sequence"/>
</dbReference>
<reference evidence="1" key="1">
    <citation type="journal article" date="2020" name="Stud. Mycol.">
        <title>101 Dothideomycetes genomes: a test case for predicting lifestyles and emergence of pathogens.</title>
        <authorList>
            <person name="Haridas S."/>
            <person name="Albert R."/>
            <person name="Binder M."/>
            <person name="Bloem J."/>
            <person name="Labutti K."/>
            <person name="Salamov A."/>
            <person name="Andreopoulos B."/>
            <person name="Baker S."/>
            <person name="Barry K."/>
            <person name="Bills G."/>
            <person name="Bluhm B."/>
            <person name="Cannon C."/>
            <person name="Castanera R."/>
            <person name="Culley D."/>
            <person name="Daum C."/>
            <person name="Ezra D."/>
            <person name="Gonzalez J."/>
            <person name="Henrissat B."/>
            <person name="Kuo A."/>
            <person name="Liang C."/>
            <person name="Lipzen A."/>
            <person name="Lutzoni F."/>
            <person name="Magnuson J."/>
            <person name="Mondo S."/>
            <person name="Nolan M."/>
            <person name="Ohm R."/>
            <person name="Pangilinan J."/>
            <person name="Park H.-J."/>
            <person name="Ramirez L."/>
            <person name="Alfaro M."/>
            <person name="Sun H."/>
            <person name="Tritt A."/>
            <person name="Yoshinaga Y."/>
            <person name="Zwiers L.-H."/>
            <person name="Turgeon B."/>
            <person name="Goodwin S."/>
            <person name="Spatafora J."/>
            <person name="Crous P."/>
            <person name="Grigoriev I."/>
        </authorList>
    </citation>
    <scope>NUCLEOTIDE SEQUENCE</scope>
    <source>
        <strain evidence="1">ATCC 200398</strain>
    </source>
</reference>
<comment type="caution">
    <text evidence="1">The sequence shown here is derived from an EMBL/GenBank/DDBJ whole genome shotgun (WGS) entry which is preliminary data.</text>
</comment>
<accession>A0ACB6QHX6</accession>
<organism evidence="1 2">
    <name type="scientific">Lindgomyces ingoldianus</name>
    <dbReference type="NCBI Taxonomy" id="673940"/>
    <lineage>
        <taxon>Eukaryota</taxon>
        <taxon>Fungi</taxon>
        <taxon>Dikarya</taxon>
        <taxon>Ascomycota</taxon>
        <taxon>Pezizomycotina</taxon>
        <taxon>Dothideomycetes</taxon>
        <taxon>Pleosporomycetidae</taxon>
        <taxon>Pleosporales</taxon>
        <taxon>Lindgomycetaceae</taxon>
        <taxon>Lindgomyces</taxon>
    </lineage>
</organism>
<protein>
    <submittedName>
        <fullName evidence="1">Cytochrome P450</fullName>
    </submittedName>
</protein>